<dbReference type="OrthoDB" id="2476294at2"/>
<dbReference type="STRING" id="1017273.SAMN05443094_103320"/>
<proteinExistence type="predicted"/>
<feature type="region of interest" description="Disordered" evidence="1">
    <location>
        <begin position="18"/>
        <end position="97"/>
    </location>
</feature>
<reference evidence="5" key="2">
    <citation type="submission" date="2017-03" db="EMBL/GenBank/DDBJ databases">
        <title>Bacillus sp. V-88(T) DSM27956, whole genome shotgun sequencing project.</title>
        <authorList>
            <person name="Dastager S.G."/>
            <person name="Neurgaonkar P.S."/>
            <person name="Dharne M.S."/>
        </authorList>
    </citation>
    <scope>NUCLEOTIDE SEQUENCE [LARGE SCALE GENOMIC DNA]</scope>
    <source>
        <strain evidence="5">DSM 25145</strain>
    </source>
</reference>
<evidence type="ECO:0000313" key="5">
    <source>
        <dbReference type="Proteomes" id="UP000215545"/>
    </source>
</evidence>
<gene>
    <name evidence="2" type="ORF">B1B05_08215</name>
    <name evidence="3" type="ORF">SAMN05443094_103320</name>
</gene>
<reference evidence="3 4" key="1">
    <citation type="submission" date="2017-01" db="EMBL/GenBank/DDBJ databases">
        <authorList>
            <person name="Mah S.A."/>
            <person name="Swanson W.J."/>
            <person name="Moy G.W."/>
            <person name="Vacquier V.D."/>
        </authorList>
    </citation>
    <scope>NUCLEOTIDE SEQUENCE [LARGE SCALE GENOMIC DNA]</scope>
    <source>
        <strain evidence="3 4">NIO-1016</strain>
    </source>
</reference>
<dbReference type="RefSeq" id="WP_045850014.1">
    <property type="nucleotide sequence ID" value="NZ_FTLX01000003.1"/>
</dbReference>
<feature type="compositionally biased region" description="Basic and acidic residues" evidence="1">
    <location>
        <begin position="36"/>
        <end position="50"/>
    </location>
</feature>
<feature type="compositionally biased region" description="Polar residues" evidence="1">
    <location>
        <begin position="61"/>
        <end position="70"/>
    </location>
</feature>
<dbReference type="Proteomes" id="UP000215545">
    <property type="component" value="Unassembled WGS sequence"/>
</dbReference>
<reference evidence="2" key="3">
    <citation type="submission" date="2017-03" db="EMBL/GenBank/DDBJ databases">
        <authorList>
            <person name="Dastager S.G."/>
            <person name="Neurgaonkar P.S."/>
            <person name="Dharne M.S."/>
        </authorList>
    </citation>
    <scope>NUCLEOTIDE SEQUENCE</scope>
    <source>
        <strain evidence="2">DSM 25145</strain>
    </source>
</reference>
<evidence type="ECO:0000313" key="3">
    <source>
        <dbReference type="EMBL" id="SIQ67089.1"/>
    </source>
</evidence>
<accession>A0A1N6UNC0</accession>
<dbReference type="Proteomes" id="UP000186385">
    <property type="component" value="Unassembled WGS sequence"/>
</dbReference>
<keyword evidence="5" id="KW-1185">Reference proteome</keyword>
<protein>
    <submittedName>
        <fullName evidence="3">Uncharacterized protein</fullName>
    </submittedName>
</protein>
<sequence>MDFKAVEMQVALPRTYEASKSLQDQQQTALSGQHHAQTEMEKKAEWKRASVTEGEEANKTGEGTHQNHQPDQQRKQKKQQSKQSVHPYKGKQIDFSG</sequence>
<name>A0A1N6UNC0_9BACI</name>
<evidence type="ECO:0000313" key="2">
    <source>
        <dbReference type="EMBL" id="OXS78574.1"/>
    </source>
</evidence>
<dbReference type="AlphaFoldDB" id="A0A1N6UNC0"/>
<dbReference type="EMBL" id="FTLX01000003">
    <property type="protein sequence ID" value="SIQ67089.1"/>
    <property type="molecule type" value="Genomic_DNA"/>
</dbReference>
<evidence type="ECO:0000256" key="1">
    <source>
        <dbReference type="SAM" id="MobiDB-lite"/>
    </source>
</evidence>
<feature type="compositionally biased region" description="Polar residues" evidence="1">
    <location>
        <begin position="18"/>
        <end position="35"/>
    </location>
</feature>
<organism evidence="3 4">
    <name type="scientific">Domibacillus enclensis</name>
    <dbReference type="NCBI Taxonomy" id="1017273"/>
    <lineage>
        <taxon>Bacteria</taxon>
        <taxon>Bacillati</taxon>
        <taxon>Bacillota</taxon>
        <taxon>Bacilli</taxon>
        <taxon>Bacillales</taxon>
        <taxon>Bacillaceae</taxon>
        <taxon>Domibacillus</taxon>
    </lineage>
</organism>
<dbReference type="EMBL" id="MWSK01000003">
    <property type="protein sequence ID" value="OXS78574.1"/>
    <property type="molecule type" value="Genomic_DNA"/>
</dbReference>
<evidence type="ECO:0000313" key="4">
    <source>
        <dbReference type="Proteomes" id="UP000186385"/>
    </source>
</evidence>